<name>F0XUG1_GROCL</name>
<evidence type="ECO:0000313" key="2">
    <source>
        <dbReference type="Proteomes" id="UP000007796"/>
    </source>
</evidence>
<proteinExistence type="predicted"/>
<dbReference type="HOGENOM" id="CLU_2558500_0_0_1"/>
<dbReference type="GeneID" id="25977810"/>
<dbReference type="EMBL" id="GL630006">
    <property type="protein sequence ID" value="EFW98731.1"/>
    <property type="molecule type" value="Genomic_DNA"/>
</dbReference>
<evidence type="ECO:0000313" key="1">
    <source>
        <dbReference type="EMBL" id="EFW98731.1"/>
    </source>
</evidence>
<accession>F0XUG1</accession>
<dbReference type="InParanoid" id="F0XUG1"/>
<reference evidence="1 2" key="1">
    <citation type="journal article" date="2011" name="Proc. Natl. Acad. Sci. U.S.A.">
        <title>Genome and transcriptome analyses of the mountain pine beetle-fungal symbiont Grosmannia clavigera, a lodgepole pine pathogen.</title>
        <authorList>
            <person name="DiGuistini S."/>
            <person name="Wang Y."/>
            <person name="Liao N.Y."/>
            <person name="Taylor G."/>
            <person name="Tanguay P."/>
            <person name="Feau N."/>
            <person name="Henrissat B."/>
            <person name="Chan S.K."/>
            <person name="Hesse-Orce U."/>
            <person name="Alamouti S.M."/>
            <person name="Tsui C.K.M."/>
            <person name="Docking R.T."/>
            <person name="Levasseur A."/>
            <person name="Haridas S."/>
            <person name="Robertson G."/>
            <person name="Birol I."/>
            <person name="Holt R.A."/>
            <person name="Marra M.A."/>
            <person name="Hamelin R.C."/>
            <person name="Hirst M."/>
            <person name="Jones S.J.M."/>
            <person name="Bohlmann J."/>
            <person name="Breuil C."/>
        </authorList>
    </citation>
    <scope>NUCLEOTIDE SEQUENCE [LARGE SCALE GENOMIC DNA]</scope>
    <source>
        <strain evidence="2">kw1407 / UAMH 11150</strain>
    </source>
</reference>
<keyword evidence="2" id="KW-1185">Reference proteome</keyword>
<dbReference type="RefSeq" id="XP_014168214.1">
    <property type="nucleotide sequence ID" value="XM_014312739.1"/>
</dbReference>
<protein>
    <submittedName>
        <fullName evidence="1">Uncharacterized protein</fullName>
    </submittedName>
</protein>
<gene>
    <name evidence="1" type="ORF">CMQ_4583</name>
</gene>
<sequence>MPDGLQNHVAFGRTRITQMFTACLAVQVQRRTEVVLWQQAAQMSAIPQPGGQIGRPIKACPERAAANGDQGNTAAFIAQLAS</sequence>
<dbReference type="AlphaFoldDB" id="F0XUG1"/>
<organism evidence="2">
    <name type="scientific">Grosmannia clavigera (strain kw1407 / UAMH 11150)</name>
    <name type="common">Blue stain fungus</name>
    <name type="synonym">Graphiocladiella clavigera</name>
    <dbReference type="NCBI Taxonomy" id="655863"/>
    <lineage>
        <taxon>Eukaryota</taxon>
        <taxon>Fungi</taxon>
        <taxon>Dikarya</taxon>
        <taxon>Ascomycota</taxon>
        <taxon>Pezizomycotina</taxon>
        <taxon>Sordariomycetes</taxon>
        <taxon>Sordariomycetidae</taxon>
        <taxon>Ophiostomatales</taxon>
        <taxon>Ophiostomataceae</taxon>
        <taxon>Leptographium</taxon>
    </lineage>
</organism>
<dbReference type="Proteomes" id="UP000007796">
    <property type="component" value="Unassembled WGS sequence"/>
</dbReference>